<dbReference type="InterPro" id="IPR001036">
    <property type="entry name" value="Acrflvin-R"/>
</dbReference>
<name>A0A3B1AWJ1_9ZZZZ</name>
<evidence type="ECO:0000313" key="2">
    <source>
        <dbReference type="EMBL" id="VAX10406.1"/>
    </source>
</evidence>
<dbReference type="GO" id="GO:0005886">
    <property type="term" value="C:plasma membrane"/>
    <property type="evidence" value="ECO:0007669"/>
    <property type="project" value="TreeGrafter"/>
</dbReference>
<proteinExistence type="predicted"/>
<dbReference type="GO" id="GO:0042910">
    <property type="term" value="F:xenobiotic transmembrane transporter activity"/>
    <property type="evidence" value="ECO:0007669"/>
    <property type="project" value="TreeGrafter"/>
</dbReference>
<feature type="transmembrane region" description="Helical" evidence="1">
    <location>
        <begin position="6"/>
        <end position="22"/>
    </location>
</feature>
<evidence type="ECO:0000256" key="1">
    <source>
        <dbReference type="SAM" id="Phobius"/>
    </source>
</evidence>
<dbReference type="EMBL" id="UOFY01000050">
    <property type="protein sequence ID" value="VAX10406.1"/>
    <property type="molecule type" value="Genomic_DNA"/>
</dbReference>
<sequence length="112" mass="12251">MAFITLFGVAVLNGVVMVSYFNQLRLSGLSLLESVKQGSERRLRPVLMTALIASFGLLPLLTATGPGSELQQPLTVVVIGGLFTSTLLTLILLPTLYAWMEEKCEKRIKAKR</sequence>
<feature type="transmembrane region" description="Helical" evidence="1">
    <location>
        <begin position="74"/>
        <end position="99"/>
    </location>
</feature>
<dbReference type="AlphaFoldDB" id="A0A3B1AWJ1"/>
<dbReference type="PANTHER" id="PTHR32063:SF68">
    <property type="entry name" value="PROBALE CATION EFFLUX SYSTEM PROTEIN"/>
    <property type="match status" value="1"/>
</dbReference>
<organism evidence="2">
    <name type="scientific">hydrothermal vent metagenome</name>
    <dbReference type="NCBI Taxonomy" id="652676"/>
    <lineage>
        <taxon>unclassified sequences</taxon>
        <taxon>metagenomes</taxon>
        <taxon>ecological metagenomes</taxon>
    </lineage>
</organism>
<keyword evidence="1" id="KW-0472">Membrane</keyword>
<protein>
    <submittedName>
        <fullName evidence="2">Cobalt-zinc-cadmium resistance protein CzcA Cation efflux system protein CusA</fullName>
    </submittedName>
</protein>
<dbReference type="PANTHER" id="PTHR32063">
    <property type="match status" value="1"/>
</dbReference>
<gene>
    <name evidence="2" type="ORF">MNBD_GAMMA25-2512</name>
</gene>
<dbReference type="Gene3D" id="1.20.1640.10">
    <property type="entry name" value="Multidrug efflux transporter AcrB transmembrane domain"/>
    <property type="match status" value="1"/>
</dbReference>
<feature type="transmembrane region" description="Helical" evidence="1">
    <location>
        <begin position="43"/>
        <end position="62"/>
    </location>
</feature>
<dbReference type="Pfam" id="PF00873">
    <property type="entry name" value="ACR_tran"/>
    <property type="match status" value="1"/>
</dbReference>
<keyword evidence="1" id="KW-1133">Transmembrane helix</keyword>
<dbReference type="SUPFAM" id="SSF82866">
    <property type="entry name" value="Multidrug efflux transporter AcrB transmembrane domain"/>
    <property type="match status" value="1"/>
</dbReference>
<reference evidence="2" key="1">
    <citation type="submission" date="2018-06" db="EMBL/GenBank/DDBJ databases">
        <authorList>
            <person name="Zhirakovskaya E."/>
        </authorList>
    </citation>
    <scope>NUCLEOTIDE SEQUENCE</scope>
</reference>
<accession>A0A3B1AWJ1</accession>
<keyword evidence="1" id="KW-0812">Transmembrane</keyword>